<evidence type="ECO:0000313" key="1">
    <source>
        <dbReference type="EMBL" id="GAA1083059.1"/>
    </source>
</evidence>
<dbReference type="EMBL" id="BAAALD010000021">
    <property type="protein sequence ID" value="GAA1083059.1"/>
    <property type="molecule type" value="Genomic_DNA"/>
</dbReference>
<dbReference type="NCBIfam" id="NF000361">
    <property type="entry name" value="self_FomB_kinase"/>
    <property type="match status" value="1"/>
</dbReference>
<dbReference type="RefSeq" id="WP_344623865.1">
    <property type="nucleotide sequence ID" value="NZ_BAAALD010000021.1"/>
</dbReference>
<reference evidence="1 2" key="1">
    <citation type="journal article" date="2019" name="Int. J. Syst. Evol. Microbiol.">
        <title>The Global Catalogue of Microorganisms (GCM) 10K type strain sequencing project: providing services to taxonomists for standard genome sequencing and annotation.</title>
        <authorList>
            <consortium name="The Broad Institute Genomics Platform"/>
            <consortium name="The Broad Institute Genome Sequencing Center for Infectious Disease"/>
            <person name="Wu L."/>
            <person name="Ma J."/>
        </authorList>
    </citation>
    <scope>NUCLEOTIDE SEQUENCE [LARGE SCALE GENOMIC DNA]</scope>
    <source>
        <strain evidence="1 2">JCM 13002</strain>
    </source>
</reference>
<dbReference type="Proteomes" id="UP001499987">
    <property type="component" value="Unassembled WGS sequence"/>
</dbReference>
<evidence type="ECO:0008006" key="3">
    <source>
        <dbReference type="Google" id="ProtNLM"/>
    </source>
</evidence>
<sequence>MPLDLNRLPLRSSRTVDLNLLKVRIATNLEEFAAYAYFSREAPPGEEPDHEIYCIDLDRDDHDTDELARLADRSLRAKRFRTGYYLNHVFGDPAYLITEGRRSYVFGRRLERTVWPYFVKRILTDFAVDHGYLHLKAAAFVLDGAATLLVGPNAGGKTVFMTQACLAGARFLSNTHLLVRDGYAYGVPSAVRVRRDASFGPLIDRHGLTEHLEQGDFVASPELLFPGEPVDAAPIRNIVITDFDPSRPPGFEEIPTARAELFLDQFAFAVTTYGLKDDLMNHCGGDVLRFTDVLGAMKAQLAELVGGARCFRSNVDMLDPAARDTVLRELAGTHSAGVPAVGAAAGATRLQAAGR</sequence>
<gene>
    <name evidence="1" type="ORF">GCM10009663_27580</name>
</gene>
<evidence type="ECO:0000313" key="2">
    <source>
        <dbReference type="Proteomes" id="UP001499987"/>
    </source>
</evidence>
<organism evidence="1 2">
    <name type="scientific">Kitasatospora arboriphila</name>
    <dbReference type="NCBI Taxonomy" id="258052"/>
    <lineage>
        <taxon>Bacteria</taxon>
        <taxon>Bacillati</taxon>
        <taxon>Actinomycetota</taxon>
        <taxon>Actinomycetes</taxon>
        <taxon>Kitasatosporales</taxon>
        <taxon>Streptomycetaceae</taxon>
        <taxon>Kitasatospora</taxon>
    </lineage>
</organism>
<protein>
    <recommendedName>
        <fullName evidence="3">FomB family phosphonate monophosphate kinase</fullName>
    </recommendedName>
</protein>
<name>A0ABN1TGK6_9ACTN</name>
<comment type="caution">
    <text evidence="1">The sequence shown here is derived from an EMBL/GenBank/DDBJ whole genome shotgun (WGS) entry which is preliminary data.</text>
</comment>
<proteinExistence type="predicted"/>
<accession>A0ABN1TGK6</accession>
<keyword evidence="2" id="KW-1185">Reference proteome</keyword>